<dbReference type="AlphaFoldDB" id="A0A133V3H2"/>
<dbReference type="EMBL" id="LHXV01000033">
    <property type="protein sequence ID" value="KXB00981.1"/>
    <property type="molecule type" value="Genomic_DNA"/>
</dbReference>
<evidence type="ECO:0000313" key="2">
    <source>
        <dbReference type="Proteomes" id="UP000070344"/>
    </source>
</evidence>
<evidence type="ECO:0000313" key="1">
    <source>
        <dbReference type="EMBL" id="KXB00981.1"/>
    </source>
</evidence>
<protein>
    <submittedName>
        <fullName evidence="1">Uncharacterized protein</fullName>
    </submittedName>
</protein>
<proteinExistence type="predicted"/>
<sequence length="59" mass="6796">MTRFSEKDNPRKRWECDACFSVYKGYALSKNGGLCLECGCDCFTEVDSNESVWKLESEE</sequence>
<comment type="caution">
    <text evidence="1">The sequence shown here is derived from an EMBL/GenBank/DDBJ whole genome shotgun (WGS) entry which is preliminary data.</text>
</comment>
<gene>
    <name evidence="1" type="ORF">AKJ41_03225</name>
</gene>
<keyword evidence="2" id="KW-1185">Reference proteome</keyword>
<reference evidence="1 2" key="1">
    <citation type="journal article" date="2016" name="Sci. Rep.">
        <title>Metabolic traits of an uncultured archaeal lineage -MSBL1- from brine pools of the Red Sea.</title>
        <authorList>
            <person name="Mwirichia R."/>
            <person name="Alam I."/>
            <person name="Rashid M."/>
            <person name="Vinu M."/>
            <person name="Ba-Alawi W."/>
            <person name="Anthony Kamau A."/>
            <person name="Kamanda Ngugi D."/>
            <person name="Goker M."/>
            <person name="Klenk H.P."/>
            <person name="Bajic V."/>
            <person name="Stingl U."/>
        </authorList>
    </citation>
    <scope>NUCLEOTIDE SEQUENCE [LARGE SCALE GENOMIC DNA]</scope>
    <source>
        <strain evidence="1">SCGC-AAA259O05</strain>
    </source>
</reference>
<accession>A0A133V3H2</accession>
<name>A0A133V3H2_9EURY</name>
<organism evidence="1 2">
    <name type="scientific">candidate division MSBL1 archaeon SCGC-AAA259O05</name>
    <dbReference type="NCBI Taxonomy" id="1698271"/>
    <lineage>
        <taxon>Archaea</taxon>
        <taxon>Methanobacteriati</taxon>
        <taxon>Methanobacteriota</taxon>
        <taxon>candidate division MSBL1</taxon>
    </lineage>
</organism>
<dbReference type="Proteomes" id="UP000070344">
    <property type="component" value="Unassembled WGS sequence"/>
</dbReference>